<keyword evidence="1" id="KW-0732">Signal</keyword>
<proteinExistence type="predicted"/>
<gene>
    <name evidence="2" type="ORF">LXM26_21765</name>
</gene>
<feature type="chain" id="PRO_5040840070" description="DUF3053 domain-containing protein" evidence="1">
    <location>
        <begin position="24"/>
        <end position="251"/>
    </location>
</feature>
<dbReference type="PROSITE" id="PS51257">
    <property type="entry name" value="PROKAR_LIPOPROTEIN"/>
    <property type="match status" value="1"/>
</dbReference>
<comment type="caution">
    <text evidence="2">The sequence shown here is derived from an EMBL/GenBank/DDBJ whole genome shotgun (WGS) entry which is preliminary data.</text>
</comment>
<accession>A0A9X1PPQ8</accession>
<evidence type="ECO:0008006" key="4">
    <source>
        <dbReference type="Google" id="ProtNLM"/>
    </source>
</evidence>
<keyword evidence="3" id="KW-1185">Reference proteome</keyword>
<evidence type="ECO:0000313" key="3">
    <source>
        <dbReference type="Proteomes" id="UP001139000"/>
    </source>
</evidence>
<dbReference type="EMBL" id="JAJTTC010000006">
    <property type="protein sequence ID" value="MCF0064159.1"/>
    <property type="molecule type" value="Genomic_DNA"/>
</dbReference>
<reference evidence="2" key="1">
    <citation type="submission" date="2021-12" db="EMBL/GenBank/DDBJ databases">
        <title>Novel species in genus Dyadobacter.</title>
        <authorList>
            <person name="Ma C."/>
        </authorList>
    </citation>
    <scope>NUCLEOTIDE SEQUENCE</scope>
    <source>
        <strain evidence="2">LJ419</strain>
    </source>
</reference>
<dbReference type="AlphaFoldDB" id="A0A9X1PPQ8"/>
<organism evidence="2 3">
    <name type="scientific">Dyadobacter chenwenxiniae</name>
    <dbReference type="NCBI Taxonomy" id="2906456"/>
    <lineage>
        <taxon>Bacteria</taxon>
        <taxon>Pseudomonadati</taxon>
        <taxon>Bacteroidota</taxon>
        <taxon>Cytophagia</taxon>
        <taxon>Cytophagales</taxon>
        <taxon>Spirosomataceae</taxon>
        <taxon>Dyadobacter</taxon>
    </lineage>
</organism>
<evidence type="ECO:0000313" key="2">
    <source>
        <dbReference type="EMBL" id="MCF0064159.1"/>
    </source>
</evidence>
<dbReference type="Proteomes" id="UP001139000">
    <property type="component" value="Unassembled WGS sequence"/>
</dbReference>
<evidence type="ECO:0000256" key="1">
    <source>
        <dbReference type="SAM" id="SignalP"/>
    </source>
</evidence>
<protein>
    <recommendedName>
        <fullName evidence="4">DUF3053 domain-containing protein</fullName>
    </recommendedName>
</protein>
<sequence length="251" mass="28626">MKIYILKRLLILSLVLIAAFGCAENQEGDLKKAEKRYNFRKAVTEDDALYPTYFLAKNGVITKELVDAERALKARLNETAPIPLPAENAQLTGAQKDAIVQTYKRFLQTHEEDPLLIRHFRNKYAKVILQEYDVIKSDDHALIAYLTKELIDSECGRFTLIFEGMNKIKGQVADDQYNLLVSEFEKQIEQSLNLHKQAKAAMPGLIQKMKDKPEIVQGGLKADFAIELNEIDDLSPRIEKLEKYLVQAESL</sequence>
<dbReference type="RefSeq" id="WP_234657090.1">
    <property type="nucleotide sequence ID" value="NZ_CP094997.1"/>
</dbReference>
<name>A0A9X1PPQ8_9BACT</name>
<feature type="signal peptide" evidence="1">
    <location>
        <begin position="1"/>
        <end position="23"/>
    </location>
</feature>